<name>A0A3N0DR21_SINP1</name>
<evidence type="ECO:0000313" key="1">
    <source>
        <dbReference type="EMBL" id="RNL78094.1"/>
    </source>
</evidence>
<evidence type="ECO:0000313" key="2">
    <source>
        <dbReference type="Proteomes" id="UP000267469"/>
    </source>
</evidence>
<dbReference type="AlphaFoldDB" id="A0A3N0DR21"/>
<proteinExistence type="predicted"/>
<keyword evidence="1" id="KW-0456">Lyase</keyword>
<protein>
    <submittedName>
        <fullName evidence="1">Adenylosuccinate lyase</fullName>
    </submittedName>
</protein>
<dbReference type="EMBL" id="RJTM01000137">
    <property type="protein sequence ID" value="RNL78094.1"/>
    <property type="molecule type" value="Genomic_DNA"/>
</dbReference>
<gene>
    <name evidence="1" type="ORF">ED312_19700</name>
</gene>
<dbReference type="Proteomes" id="UP000267469">
    <property type="component" value="Unassembled WGS sequence"/>
</dbReference>
<reference evidence="1 2" key="1">
    <citation type="submission" date="2018-10" db="EMBL/GenBank/DDBJ databases">
        <title>Sinomicrobium pectinilyticum sp. nov., a pectinase-producing bacterium isolated from alkaline and saline soil, and emended description of the genus Sinomicrobium.</title>
        <authorList>
            <person name="Cheng B."/>
            <person name="Li C."/>
            <person name="Lai Q."/>
            <person name="Du M."/>
            <person name="Shao Z."/>
            <person name="Xu P."/>
            <person name="Yang C."/>
        </authorList>
    </citation>
    <scope>NUCLEOTIDE SEQUENCE [LARGE SCALE GENOMIC DNA]</scope>
    <source>
        <strain evidence="1 2">5DNS001</strain>
    </source>
</reference>
<organism evidence="1 2">
    <name type="scientific">Sinomicrobium pectinilyticum</name>
    <dbReference type="NCBI Taxonomy" id="1084421"/>
    <lineage>
        <taxon>Bacteria</taxon>
        <taxon>Pseudomonadati</taxon>
        <taxon>Bacteroidota</taxon>
        <taxon>Flavobacteriia</taxon>
        <taxon>Flavobacteriales</taxon>
        <taxon>Flavobacteriaceae</taxon>
        <taxon>Sinomicrobium</taxon>
    </lineage>
</organism>
<keyword evidence="2" id="KW-1185">Reference proteome</keyword>
<dbReference type="InterPro" id="IPR016024">
    <property type="entry name" value="ARM-type_fold"/>
</dbReference>
<dbReference type="SUPFAM" id="SSF48371">
    <property type="entry name" value="ARM repeat"/>
    <property type="match status" value="1"/>
</dbReference>
<dbReference type="GO" id="GO:0016829">
    <property type="term" value="F:lyase activity"/>
    <property type="evidence" value="ECO:0007669"/>
    <property type="project" value="UniProtKB-KW"/>
</dbReference>
<comment type="caution">
    <text evidence="1">The sequence shown here is derived from an EMBL/GenBank/DDBJ whole genome shotgun (WGS) entry which is preliminary data.</text>
</comment>
<dbReference type="RefSeq" id="WP_123217747.1">
    <property type="nucleotide sequence ID" value="NZ_RJTM01000137.1"/>
</dbReference>
<sequence>MKNCIYDKLDYVNALRERRKQLSEEILSTPSLFPDLVSACFSEDEIISTKACWVLEFVCKEKLYWIIPSIDTFTANIRTLKADGAIRSAGKVCELLCERYFDKHPNQIKKSLTEEHLHKITETCFDWLIGNRKVAVKAYAMYCLFLLGTKFEWIYPELRLILMQGYGEHSAAYRSRAKHILDKLAGET</sequence>
<accession>A0A3N0DR21</accession>
<dbReference type="OrthoDB" id="979487at2"/>